<keyword evidence="3" id="KW-0620">Polyamine biosynthesis</keyword>
<reference evidence="7" key="1">
    <citation type="submission" date="2021-01" db="EMBL/GenBank/DDBJ databases">
        <authorList>
            <person name="Corre E."/>
            <person name="Pelletier E."/>
            <person name="Niang G."/>
            <person name="Scheremetjew M."/>
            <person name="Finn R."/>
            <person name="Kale V."/>
            <person name="Holt S."/>
            <person name="Cochrane G."/>
            <person name="Meng A."/>
            <person name="Brown T."/>
            <person name="Cohen L."/>
        </authorList>
    </citation>
    <scope>NUCLEOTIDE SEQUENCE</scope>
    <source>
        <strain evidence="7">CCCM811</strain>
    </source>
</reference>
<dbReference type="PROSITE" id="PS51006">
    <property type="entry name" value="PABS_2"/>
    <property type="match status" value="1"/>
</dbReference>
<evidence type="ECO:0000256" key="1">
    <source>
        <dbReference type="ARBA" id="ARBA00007867"/>
    </source>
</evidence>
<dbReference type="FunFam" id="3.40.50.150:FF:000013">
    <property type="entry name" value="Spermidine synthase"/>
    <property type="match status" value="1"/>
</dbReference>
<organism evidence="7">
    <name type="scientific">Lotharella globosa</name>
    <dbReference type="NCBI Taxonomy" id="91324"/>
    <lineage>
        <taxon>Eukaryota</taxon>
        <taxon>Sar</taxon>
        <taxon>Rhizaria</taxon>
        <taxon>Cercozoa</taxon>
        <taxon>Chlorarachniophyceae</taxon>
        <taxon>Lotharella</taxon>
    </lineage>
</organism>
<evidence type="ECO:0000256" key="3">
    <source>
        <dbReference type="PROSITE-ProRule" id="PRU00354"/>
    </source>
</evidence>
<evidence type="ECO:0000256" key="4">
    <source>
        <dbReference type="RuleBase" id="RU003836"/>
    </source>
</evidence>
<evidence type="ECO:0000313" key="7">
    <source>
        <dbReference type="EMBL" id="CAE0665721.1"/>
    </source>
</evidence>
<dbReference type="InterPro" id="IPR030373">
    <property type="entry name" value="PABS_CS"/>
</dbReference>
<dbReference type="GO" id="GO:0005829">
    <property type="term" value="C:cytosol"/>
    <property type="evidence" value="ECO:0007669"/>
    <property type="project" value="TreeGrafter"/>
</dbReference>
<dbReference type="PANTHER" id="PTHR11558">
    <property type="entry name" value="SPERMIDINE/SPERMINE SYNTHASE"/>
    <property type="match status" value="1"/>
</dbReference>
<dbReference type="InterPro" id="IPR035246">
    <property type="entry name" value="Spermidine_synt_N"/>
</dbReference>
<dbReference type="GO" id="GO:0004766">
    <property type="term" value="F:spermidine synthase activity"/>
    <property type="evidence" value="ECO:0007669"/>
    <property type="project" value="TreeGrafter"/>
</dbReference>
<dbReference type="PANTHER" id="PTHR11558:SF11">
    <property type="entry name" value="SPERMIDINE SYNTHASE"/>
    <property type="match status" value="1"/>
</dbReference>
<dbReference type="InterPro" id="IPR029063">
    <property type="entry name" value="SAM-dependent_MTases_sf"/>
</dbReference>
<feature type="domain" description="PABS" evidence="6">
    <location>
        <begin position="9"/>
        <end position="245"/>
    </location>
</feature>
<dbReference type="NCBIfam" id="NF002010">
    <property type="entry name" value="PRK00811.1"/>
    <property type="match status" value="1"/>
</dbReference>
<accession>A0A7S4DQZ5</accession>
<protein>
    <recommendedName>
        <fullName evidence="6">PABS domain-containing protein</fullName>
    </recommendedName>
</protein>
<dbReference type="Pfam" id="PF01564">
    <property type="entry name" value="Spermine_synth"/>
    <property type="match status" value="1"/>
</dbReference>
<comment type="similarity">
    <text evidence="1 4">Belongs to the spermidine/spermine synthase family.</text>
</comment>
<dbReference type="AlphaFoldDB" id="A0A7S4DQZ5"/>
<dbReference type="InterPro" id="IPR030374">
    <property type="entry name" value="PABS"/>
</dbReference>
<keyword evidence="2 3" id="KW-0808">Transferase</keyword>
<dbReference type="Pfam" id="PF17284">
    <property type="entry name" value="Spermine_synt_N"/>
    <property type="match status" value="1"/>
</dbReference>
<dbReference type="InterPro" id="IPR001045">
    <property type="entry name" value="Spermi_synthase"/>
</dbReference>
<sequence>MAFHEINGKKWFTEINDQWRGQALSLQVDEMLFDERSKFQHVQVFRSKSPFGNVLLLDGVIQITDLDECAYQEMITHLPMCSHINPERVLVIGGGDGGVIREVCRHDCVKEIVICEIDKMVIEAGKKFFPKVAAAWEDKRVNLFCGDGAGFVAEKKGYFDIIICDSSDPVGPATSLFTEQFYESMRLALRPGGKVCTQAETTWLDLDLIQRLKNAASQRYDNVQYAYTQIPTYPCGMIGFLLCSLSPERKTSETATTEKGEVNEEKELRRTLAACDVPRRELPSKVLDQLKYYSKEMHSASFVLPAFARRVIYEGAEVERSNKTKIIDDEKAKSKETTKSKTDGE</sequence>
<dbReference type="Gene3D" id="2.30.140.10">
    <property type="entry name" value="Spermidine synthase, tetramerisation domain"/>
    <property type="match status" value="1"/>
</dbReference>
<name>A0A7S4DQZ5_9EUKA</name>
<dbReference type="HAMAP" id="MF_00198">
    <property type="entry name" value="Spermidine_synth"/>
    <property type="match status" value="1"/>
</dbReference>
<proteinExistence type="inferred from homology"/>
<dbReference type="CDD" id="cd02440">
    <property type="entry name" value="AdoMet_MTases"/>
    <property type="match status" value="1"/>
</dbReference>
<dbReference type="PROSITE" id="PS01330">
    <property type="entry name" value="PABS_1"/>
    <property type="match status" value="1"/>
</dbReference>
<dbReference type="EMBL" id="HBIV01024116">
    <property type="protein sequence ID" value="CAE0665721.1"/>
    <property type="molecule type" value="Transcribed_RNA"/>
</dbReference>
<gene>
    <name evidence="7" type="ORF">LGLO00237_LOCUS17326</name>
</gene>
<dbReference type="SUPFAM" id="SSF53335">
    <property type="entry name" value="S-adenosyl-L-methionine-dependent methyltransferases"/>
    <property type="match status" value="1"/>
</dbReference>
<feature type="active site" description="Proton acceptor" evidence="3">
    <location>
        <position position="165"/>
    </location>
</feature>
<feature type="region of interest" description="Disordered" evidence="5">
    <location>
        <begin position="323"/>
        <end position="345"/>
    </location>
</feature>
<dbReference type="NCBIfam" id="TIGR00417">
    <property type="entry name" value="speE"/>
    <property type="match status" value="1"/>
</dbReference>
<evidence type="ECO:0000256" key="5">
    <source>
        <dbReference type="SAM" id="MobiDB-lite"/>
    </source>
</evidence>
<evidence type="ECO:0000259" key="6">
    <source>
        <dbReference type="PROSITE" id="PS51006"/>
    </source>
</evidence>
<evidence type="ECO:0000256" key="2">
    <source>
        <dbReference type="ARBA" id="ARBA00022679"/>
    </source>
</evidence>
<dbReference type="Gene3D" id="3.40.50.150">
    <property type="entry name" value="Vaccinia Virus protein VP39"/>
    <property type="match status" value="1"/>
</dbReference>
<dbReference type="InterPro" id="IPR037163">
    <property type="entry name" value="Spermidine_synt_N_sf"/>
</dbReference>
<dbReference type="GO" id="GO:0008295">
    <property type="term" value="P:spermidine biosynthetic process"/>
    <property type="evidence" value="ECO:0007669"/>
    <property type="project" value="TreeGrafter"/>
</dbReference>